<keyword evidence="3" id="KW-1185">Reference proteome</keyword>
<dbReference type="AlphaFoldDB" id="A0A2U8WAE4"/>
<protein>
    <submittedName>
        <fullName evidence="2">Uncharacterized protein</fullName>
    </submittedName>
</protein>
<feature type="compositionally biased region" description="Basic and acidic residues" evidence="1">
    <location>
        <begin position="146"/>
        <end position="161"/>
    </location>
</feature>
<evidence type="ECO:0000313" key="3">
    <source>
        <dbReference type="Proteomes" id="UP000245926"/>
    </source>
</evidence>
<dbReference type="RefSeq" id="WP_109892007.1">
    <property type="nucleotide sequence ID" value="NZ_CP029550.1"/>
</dbReference>
<dbReference type="OrthoDB" id="7993385at2"/>
<name>A0A2U8WAE4_9HYPH</name>
<feature type="compositionally biased region" description="Low complexity" evidence="1">
    <location>
        <begin position="133"/>
        <end position="142"/>
    </location>
</feature>
<reference evidence="3" key="1">
    <citation type="submission" date="2018-05" db="EMBL/GenBank/DDBJ databases">
        <title>Complete Genome Sequence of Methylobacterium sp. 17SD2-17.</title>
        <authorList>
            <person name="Srinivasan S."/>
        </authorList>
    </citation>
    <scope>NUCLEOTIDE SEQUENCE [LARGE SCALE GENOMIC DNA]</scope>
    <source>
        <strain evidence="3">17SD2-17</strain>
    </source>
</reference>
<dbReference type="Proteomes" id="UP000245926">
    <property type="component" value="Chromosome"/>
</dbReference>
<dbReference type="KEGG" id="mets:DK389_19535"/>
<evidence type="ECO:0000256" key="1">
    <source>
        <dbReference type="SAM" id="MobiDB-lite"/>
    </source>
</evidence>
<evidence type="ECO:0000313" key="2">
    <source>
        <dbReference type="EMBL" id="AWN42282.1"/>
    </source>
</evidence>
<proteinExistence type="predicted"/>
<organism evidence="2 3">
    <name type="scientific">Methylobacterium durans</name>
    <dbReference type="NCBI Taxonomy" id="2202825"/>
    <lineage>
        <taxon>Bacteria</taxon>
        <taxon>Pseudomonadati</taxon>
        <taxon>Pseudomonadota</taxon>
        <taxon>Alphaproteobacteria</taxon>
        <taxon>Hyphomicrobiales</taxon>
        <taxon>Methylobacteriaceae</taxon>
        <taxon>Methylobacterium</taxon>
    </lineage>
</organism>
<gene>
    <name evidence="2" type="ORF">DK389_19535</name>
</gene>
<sequence>MIYTGPHIILDAVTYRTLGRGEAGRIVTIREVVYQGVMERHSDGFTVLSVLKPGAARTFSIEVGAVLSVSAHGRVWNPETQERRWRLRAEELRAFVEEREVAAWAQPYFDPASDKHHLKQPASPAERRSSNPAERAASSYRRGGARRLDEAPAADPRRGTENAKPGLFGRLWRGLLRKP</sequence>
<dbReference type="EMBL" id="CP029550">
    <property type="protein sequence ID" value="AWN42282.1"/>
    <property type="molecule type" value="Genomic_DNA"/>
</dbReference>
<accession>A0A2U8WAE4</accession>
<feature type="region of interest" description="Disordered" evidence="1">
    <location>
        <begin position="112"/>
        <end position="166"/>
    </location>
</feature>